<evidence type="ECO:0000313" key="5">
    <source>
        <dbReference type="EMBL" id="BCL57120.1"/>
    </source>
</evidence>
<reference evidence="6" key="1">
    <citation type="submission" date="2020-09" db="EMBL/GenBank/DDBJ databases">
        <title>Complete genome sequencing of Faecalibacillus intestinalis strain 14EGH31.</title>
        <authorList>
            <person name="Sakamoto M."/>
            <person name="Murakami T."/>
            <person name="Mori H."/>
        </authorList>
    </citation>
    <scope>NUCLEOTIDE SEQUENCE [LARGE SCALE GENOMIC DNA]</scope>
    <source>
        <strain evidence="6">14EGH31</strain>
    </source>
</reference>
<dbReference type="AlphaFoldDB" id="A0A7I8E031"/>
<dbReference type="SUPFAM" id="SSF116734">
    <property type="entry name" value="DNA methylase specificity domain"/>
    <property type="match status" value="1"/>
</dbReference>
<dbReference type="GO" id="GO:0003677">
    <property type="term" value="F:DNA binding"/>
    <property type="evidence" value="ECO:0007669"/>
    <property type="project" value="UniProtKB-KW"/>
</dbReference>
<dbReference type="InterPro" id="IPR052021">
    <property type="entry name" value="Type-I_RS_S_subunit"/>
</dbReference>
<accession>A0A7I8E031</accession>
<sequence>MSEVLISLQNNTLSRVNLMSETGVAKNVHYGDVLIKFGDILDVSKEKLPMISDESILKKYKASFLQNGDVIVADTAEDSSVGKCSEIIGLNDEIVLSGLHTIPYRPVEKFASGYLGYYLNSSAYHNQLIPLMQGIKVMSISKSAMQNTYIIYPKLEEEQAKIGQYFSQLDNLITLHQRL</sequence>
<dbReference type="EMBL" id="AP024085">
    <property type="protein sequence ID" value="BCL57120.1"/>
    <property type="molecule type" value="Genomic_DNA"/>
</dbReference>
<gene>
    <name evidence="5" type="ORF">Fi14EGH31_08320</name>
</gene>
<organism evidence="5 6">
    <name type="scientific">Faecalibacillus intestinalis</name>
    <dbReference type="NCBI Taxonomy" id="1982626"/>
    <lineage>
        <taxon>Bacteria</taxon>
        <taxon>Bacillati</taxon>
        <taxon>Bacillota</taxon>
        <taxon>Erysipelotrichia</taxon>
        <taxon>Erysipelotrichales</taxon>
        <taxon>Coprobacillaceae</taxon>
        <taxon>Faecalibacillus</taxon>
    </lineage>
</organism>
<dbReference type="Pfam" id="PF01420">
    <property type="entry name" value="Methylase_S"/>
    <property type="match status" value="1"/>
</dbReference>
<name>A0A7I8E031_9FIRM</name>
<protein>
    <recommendedName>
        <fullName evidence="4">Type I restriction modification DNA specificity domain-containing protein</fullName>
    </recommendedName>
</protein>
<evidence type="ECO:0000259" key="4">
    <source>
        <dbReference type="Pfam" id="PF01420"/>
    </source>
</evidence>
<dbReference type="InterPro" id="IPR044946">
    <property type="entry name" value="Restrct_endonuc_typeI_TRD_sf"/>
</dbReference>
<proteinExistence type="inferred from homology"/>
<evidence type="ECO:0000256" key="3">
    <source>
        <dbReference type="ARBA" id="ARBA00023125"/>
    </source>
</evidence>
<dbReference type="PANTHER" id="PTHR30408">
    <property type="entry name" value="TYPE-1 RESTRICTION ENZYME ECOKI SPECIFICITY PROTEIN"/>
    <property type="match status" value="1"/>
</dbReference>
<dbReference type="Proteomes" id="UP000593842">
    <property type="component" value="Chromosome"/>
</dbReference>
<keyword evidence="3" id="KW-0238">DNA-binding</keyword>
<evidence type="ECO:0000256" key="2">
    <source>
        <dbReference type="ARBA" id="ARBA00022747"/>
    </source>
</evidence>
<keyword evidence="2" id="KW-0680">Restriction system</keyword>
<comment type="similarity">
    <text evidence="1">Belongs to the type-I restriction system S methylase family.</text>
</comment>
<evidence type="ECO:0000256" key="1">
    <source>
        <dbReference type="ARBA" id="ARBA00010923"/>
    </source>
</evidence>
<dbReference type="InterPro" id="IPR000055">
    <property type="entry name" value="Restrct_endonuc_typeI_TRD"/>
</dbReference>
<dbReference type="KEGG" id="fit:Fi14EGH31_08320"/>
<feature type="domain" description="Type I restriction modification DNA specificity" evidence="4">
    <location>
        <begin position="50"/>
        <end position="178"/>
    </location>
</feature>
<dbReference type="GO" id="GO:0009307">
    <property type="term" value="P:DNA restriction-modification system"/>
    <property type="evidence" value="ECO:0007669"/>
    <property type="project" value="UniProtKB-KW"/>
</dbReference>
<evidence type="ECO:0000313" key="6">
    <source>
        <dbReference type="Proteomes" id="UP000593842"/>
    </source>
</evidence>
<dbReference type="PANTHER" id="PTHR30408:SF12">
    <property type="entry name" value="TYPE I RESTRICTION ENZYME MJAVIII SPECIFICITY SUBUNIT"/>
    <property type="match status" value="1"/>
</dbReference>
<dbReference type="Gene3D" id="3.90.220.20">
    <property type="entry name" value="DNA methylase specificity domains"/>
    <property type="match status" value="1"/>
</dbReference>